<dbReference type="Proteomes" id="UP000006038">
    <property type="component" value="Unassembled WGS sequence"/>
</dbReference>
<proteinExistence type="predicted"/>
<keyword evidence="2" id="KW-1185">Reference proteome</keyword>
<accession>J3LFR2</accession>
<protein>
    <submittedName>
        <fullName evidence="1">Uncharacterized protein</fullName>
    </submittedName>
</protein>
<dbReference type="HOGENOM" id="CLU_2779896_0_0_1"/>
<evidence type="ECO:0000313" key="1">
    <source>
        <dbReference type="EnsemblPlants" id="OB02G34790.1"/>
    </source>
</evidence>
<dbReference type="AlphaFoldDB" id="J3LFR2"/>
<evidence type="ECO:0000313" key="2">
    <source>
        <dbReference type="Proteomes" id="UP000006038"/>
    </source>
</evidence>
<name>J3LFR2_ORYBR</name>
<dbReference type="Gramene" id="OB02G34790.1">
    <property type="protein sequence ID" value="OB02G34790.1"/>
    <property type="gene ID" value="OB02G34790"/>
</dbReference>
<organism evidence="1">
    <name type="scientific">Oryza brachyantha</name>
    <name type="common">malo sina</name>
    <dbReference type="NCBI Taxonomy" id="4533"/>
    <lineage>
        <taxon>Eukaryota</taxon>
        <taxon>Viridiplantae</taxon>
        <taxon>Streptophyta</taxon>
        <taxon>Embryophyta</taxon>
        <taxon>Tracheophyta</taxon>
        <taxon>Spermatophyta</taxon>
        <taxon>Magnoliopsida</taxon>
        <taxon>Liliopsida</taxon>
        <taxon>Poales</taxon>
        <taxon>Poaceae</taxon>
        <taxon>BOP clade</taxon>
        <taxon>Oryzoideae</taxon>
        <taxon>Oryzeae</taxon>
        <taxon>Oryzinae</taxon>
        <taxon>Oryza</taxon>
    </lineage>
</organism>
<dbReference type="EnsemblPlants" id="OB02G34790.1">
    <property type="protein sequence ID" value="OB02G34790.1"/>
    <property type="gene ID" value="OB02G34790"/>
</dbReference>
<reference evidence="1" key="1">
    <citation type="submission" date="2013-04" db="UniProtKB">
        <authorList>
            <consortium name="EnsemblPlants"/>
        </authorList>
    </citation>
    <scope>IDENTIFICATION</scope>
</reference>
<sequence>MTQRVRKQWIAFLKPCLQPTTTKATTVAHQPYGEALSKALQMQSLLHCSPDKRTECNKTSGALSTSVPI</sequence>